<organism evidence="6 7">
    <name type="scientific">Elysia chlorotica</name>
    <name type="common">Eastern emerald elysia</name>
    <name type="synonym">Sea slug</name>
    <dbReference type="NCBI Taxonomy" id="188477"/>
    <lineage>
        <taxon>Eukaryota</taxon>
        <taxon>Metazoa</taxon>
        <taxon>Spiralia</taxon>
        <taxon>Lophotrochozoa</taxon>
        <taxon>Mollusca</taxon>
        <taxon>Gastropoda</taxon>
        <taxon>Heterobranchia</taxon>
        <taxon>Euthyneura</taxon>
        <taxon>Panpulmonata</taxon>
        <taxon>Sacoglossa</taxon>
        <taxon>Placobranchoidea</taxon>
        <taxon>Plakobranchidae</taxon>
        <taxon>Elysia</taxon>
    </lineage>
</organism>
<evidence type="ECO:0000256" key="5">
    <source>
        <dbReference type="SAM" id="MobiDB-lite"/>
    </source>
</evidence>
<name>A0A3S1AWI1_ELYCH</name>
<evidence type="ECO:0000256" key="3">
    <source>
        <dbReference type="ARBA" id="ARBA00015405"/>
    </source>
</evidence>
<dbReference type="InterPro" id="IPR019140">
    <property type="entry name" value="MCM_complex-bd"/>
</dbReference>
<keyword evidence="4" id="KW-0539">Nucleus</keyword>
<evidence type="ECO:0000313" key="6">
    <source>
        <dbReference type="EMBL" id="RUS70136.1"/>
    </source>
</evidence>
<dbReference type="GO" id="GO:0006261">
    <property type="term" value="P:DNA-templated DNA replication"/>
    <property type="evidence" value="ECO:0007669"/>
    <property type="project" value="TreeGrafter"/>
</dbReference>
<dbReference type="PANTHER" id="PTHR13489:SF0">
    <property type="entry name" value="MINI-CHROMOSOME MAINTENANCE COMPLEX-BINDING PROTEIN"/>
    <property type="match status" value="1"/>
</dbReference>
<comment type="subcellular location">
    <subcellularLocation>
        <location evidence="1">Nucleus</location>
    </subcellularLocation>
</comment>
<dbReference type="GO" id="GO:0005634">
    <property type="term" value="C:nucleus"/>
    <property type="evidence" value="ECO:0007669"/>
    <property type="project" value="UniProtKB-SubCell"/>
</dbReference>
<accession>A0A3S1AWI1</accession>
<dbReference type="PANTHER" id="PTHR13489">
    <property type="entry name" value="MINI-CHROMOSOME MAINTENANCE COMPLEX-BINDING PROTEIN"/>
    <property type="match status" value="1"/>
</dbReference>
<comment type="similarity">
    <text evidence="2">Belongs to the MCMBP family.</text>
</comment>
<dbReference type="GO" id="GO:0003682">
    <property type="term" value="F:chromatin binding"/>
    <property type="evidence" value="ECO:0007669"/>
    <property type="project" value="TreeGrafter"/>
</dbReference>
<gene>
    <name evidence="6" type="ORF">EGW08_022099</name>
</gene>
<proteinExistence type="inferred from homology"/>
<protein>
    <recommendedName>
        <fullName evidence="3">Mini-chromosome maintenance complex-binding protein</fullName>
    </recommendedName>
</protein>
<dbReference type="AlphaFoldDB" id="A0A3S1AWI1"/>
<feature type="region of interest" description="Disordered" evidence="5">
    <location>
        <begin position="150"/>
        <end position="231"/>
    </location>
</feature>
<reference evidence="6 7" key="1">
    <citation type="submission" date="2019-01" db="EMBL/GenBank/DDBJ databases">
        <title>A draft genome assembly of the solar-powered sea slug Elysia chlorotica.</title>
        <authorList>
            <person name="Cai H."/>
            <person name="Li Q."/>
            <person name="Fang X."/>
            <person name="Li J."/>
            <person name="Curtis N.E."/>
            <person name="Altenburger A."/>
            <person name="Shibata T."/>
            <person name="Feng M."/>
            <person name="Maeda T."/>
            <person name="Schwartz J.A."/>
            <person name="Shigenobu S."/>
            <person name="Lundholm N."/>
            <person name="Nishiyama T."/>
            <person name="Yang H."/>
            <person name="Hasebe M."/>
            <person name="Li S."/>
            <person name="Pierce S.K."/>
            <person name="Wang J."/>
        </authorList>
    </citation>
    <scope>NUCLEOTIDE SEQUENCE [LARGE SCALE GENOMIC DNA]</scope>
    <source>
        <strain evidence="6">EC2010</strain>
        <tissue evidence="6">Whole organism of an adult</tissue>
    </source>
</reference>
<dbReference type="Pfam" id="PF09739">
    <property type="entry name" value="MCM_bind"/>
    <property type="match status" value="1"/>
</dbReference>
<comment type="caution">
    <text evidence="6">The sequence shown here is derived from an EMBL/GenBank/DDBJ whole genome shotgun (WGS) entry which is preliminary data.</text>
</comment>
<evidence type="ECO:0000313" key="7">
    <source>
        <dbReference type="Proteomes" id="UP000271974"/>
    </source>
</evidence>
<dbReference type="Proteomes" id="UP000271974">
    <property type="component" value="Unassembled WGS sequence"/>
</dbReference>
<dbReference type="EMBL" id="RQTK01001482">
    <property type="protein sequence ID" value="RUS70136.1"/>
    <property type="molecule type" value="Genomic_DNA"/>
</dbReference>
<feature type="compositionally biased region" description="Basic and acidic residues" evidence="5">
    <location>
        <begin position="178"/>
        <end position="188"/>
    </location>
</feature>
<dbReference type="OrthoDB" id="329666at2759"/>
<keyword evidence="7" id="KW-1185">Reference proteome</keyword>
<evidence type="ECO:0000256" key="1">
    <source>
        <dbReference type="ARBA" id="ARBA00004123"/>
    </source>
</evidence>
<sequence length="570" mass="63396">MPLIEDWKTRPYMTIQKIFEDHKEDSHETFVKNVESYFTQRLSEETLRSLPSVNSTPLDQLSSGTVVKYRCMVQDVFDPQYFVGRYKVTNSGSGQTRLECGSFRDVPLIGPNETADFDSLQSVTVERHSVYCVPIPGEANWVKEINDKQCRRMTPSTSTSAAREKRGRDHEGEEEMESDHKVTREERSTVGPGGDPSHDKPTEGLDDQMSGVQSGGPAPKTSPKLPSLNMPLPNEQGVPCIVRVYSGNVDLKATSVVEIVGILCMDPRLASVFDEGDDSNDISEREELQAHEPPASLVPRLHALVVRHLEHNNPSLPPQVKSDSYNKAVTDLMADVGSLRLELLSILEHALLGDRLAAEYLLCHLISGVYARVDVLPLGKLCVNLSRCPTLPRYCQFLHHLISQLTTQSVYVDLTIDNMNSLALVPKKDYTENRVRAGMLQLGGGTSLVLNETALQQGQLNPHGVSNVKALADMIKWQRVDYDFQWHPIPVYSSVSVLVLSEGESLLPKDVHIPLSTTHQVMDVASHFGKLDGRLTTENLEKLRSYISACRLIDYSVSDETQKVSLVGKV</sequence>
<feature type="compositionally biased region" description="Basic and acidic residues" evidence="5">
    <location>
        <begin position="162"/>
        <end position="171"/>
    </location>
</feature>
<evidence type="ECO:0000256" key="2">
    <source>
        <dbReference type="ARBA" id="ARBA00007925"/>
    </source>
</evidence>
<dbReference type="STRING" id="188477.A0A3S1AWI1"/>
<evidence type="ECO:0000256" key="4">
    <source>
        <dbReference type="ARBA" id="ARBA00023242"/>
    </source>
</evidence>